<keyword evidence="6" id="KW-0560">Oxidoreductase</keyword>
<dbReference type="GO" id="GO:0016491">
    <property type="term" value="F:oxidoreductase activity"/>
    <property type="evidence" value="ECO:0007669"/>
    <property type="project" value="UniProtKB-KW"/>
</dbReference>
<feature type="domain" description="FAD/NAD(P)-binding" evidence="9">
    <location>
        <begin position="3"/>
        <end position="190"/>
    </location>
</feature>
<dbReference type="PRINTS" id="PR00419">
    <property type="entry name" value="ADXRDTASE"/>
</dbReference>
<evidence type="ECO:0000259" key="9">
    <source>
        <dbReference type="Pfam" id="PF07992"/>
    </source>
</evidence>
<evidence type="ECO:0000313" key="11">
    <source>
        <dbReference type="Proteomes" id="UP000232587"/>
    </source>
</evidence>
<organism evidence="10 11">
    <name type="scientific">Novosphingobium kunmingense</name>
    <dbReference type="NCBI Taxonomy" id="1211806"/>
    <lineage>
        <taxon>Bacteria</taxon>
        <taxon>Pseudomonadati</taxon>
        <taxon>Pseudomonadota</taxon>
        <taxon>Alphaproteobacteria</taxon>
        <taxon>Sphingomonadales</taxon>
        <taxon>Sphingomonadaceae</taxon>
        <taxon>Novosphingobium</taxon>
    </lineage>
</organism>
<dbReference type="SUPFAM" id="SSF51971">
    <property type="entry name" value="Nucleotide-binding domain"/>
    <property type="match status" value="2"/>
</dbReference>
<feature type="binding site" evidence="7">
    <location>
        <position position="348"/>
    </location>
    <ligand>
        <name>FAD</name>
        <dbReference type="ChEBI" id="CHEBI:57692"/>
    </ligand>
</feature>
<dbReference type="Gene3D" id="3.40.50.720">
    <property type="entry name" value="NAD(P)-binding Rossmann-like Domain"/>
    <property type="match status" value="1"/>
</dbReference>
<feature type="binding site" evidence="8">
    <location>
        <position position="205"/>
    </location>
    <ligand>
        <name>NADP(+)</name>
        <dbReference type="ChEBI" id="CHEBI:58349"/>
    </ligand>
</feature>
<evidence type="ECO:0000256" key="2">
    <source>
        <dbReference type="ARBA" id="ARBA00008312"/>
    </source>
</evidence>
<dbReference type="Gene3D" id="3.50.50.60">
    <property type="entry name" value="FAD/NAD(P)-binding domain"/>
    <property type="match status" value="1"/>
</dbReference>
<comment type="caution">
    <text evidence="10">The sequence shown here is derived from an EMBL/GenBank/DDBJ whole genome shotgun (WGS) entry which is preliminary data.</text>
</comment>
<gene>
    <name evidence="10" type="ORF">B0I00_0983</name>
</gene>
<dbReference type="AlphaFoldDB" id="A0A2N0I3L7"/>
<keyword evidence="3" id="KW-0285">Flavoprotein</keyword>
<dbReference type="PIRSF" id="PIRSF000362">
    <property type="entry name" value="FNR"/>
    <property type="match status" value="1"/>
</dbReference>
<evidence type="ECO:0000256" key="4">
    <source>
        <dbReference type="ARBA" id="ARBA00022827"/>
    </source>
</evidence>
<dbReference type="InterPro" id="IPR021163">
    <property type="entry name" value="Ferredox_Rdtase_adrenod"/>
</dbReference>
<feature type="binding site" evidence="7">
    <location>
        <position position="78"/>
    </location>
    <ligand>
        <name>FAD</name>
        <dbReference type="ChEBI" id="CHEBI:57692"/>
    </ligand>
</feature>
<dbReference type="InterPro" id="IPR055275">
    <property type="entry name" value="Ferredox_Rdtase"/>
</dbReference>
<evidence type="ECO:0000256" key="5">
    <source>
        <dbReference type="ARBA" id="ARBA00022857"/>
    </source>
</evidence>
<dbReference type="InterPro" id="IPR036188">
    <property type="entry name" value="FAD/NAD-bd_sf"/>
</dbReference>
<evidence type="ECO:0000313" key="10">
    <source>
        <dbReference type="EMBL" id="PKB25776.1"/>
    </source>
</evidence>
<sequence>MRHIAIIGSGPAGYYTAEAAQKQWGDGVRVDIFDMLPVPYGLIRTGVAPDHQSIKGVSKRYEGTALTDNVRFVGNVTIGEDISIEELQGLYDAVVLATGAPNDRAAGIPGEALNNVFGSAAFVGWYNGHPQFAKLNPDLSGRSAVVIGNGNVALDVARILAKTPDEFSGSDIVAHALHALQESKIEQVTILGRRGPHQIAMTPKELGELAHLARACPRVDAADLPAEDDDAFLEPGQRKSVAHLRSFAAIPEAFRAERPVDICFDFFASPKAILGTDKVEGLEVERTELDSDGRASGTGEVYTIPCDIVITAIGYKSSPIPGVPFEEREGRFANADGRILPGLYCVGWARRGPSGTIGTNRPDGFAVVERIAEDISSGAILTGDKQGRSGFDRLAEQRAIEVVTFRDWQKIDAAEISRARDGSPREKFVDVDEMIRARDA</sequence>
<evidence type="ECO:0000256" key="3">
    <source>
        <dbReference type="ARBA" id="ARBA00022630"/>
    </source>
</evidence>
<feature type="binding site" evidence="7">
    <location>
        <begin position="355"/>
        <end position="357"/>
    </location>
    <ligand>
        <name>FAD</name>
        <dbReference type="ChEBI" id="CHEBI:57692"/>
    </ligand>
</feature>
<dbReference type="PANTHER" id="PTHR48467">
    <property type="entry name" value="GLUTAMATE SYNTHASE 1 [NADH], CHLOROPLASTIC-LIKE"/>
    <property type="match status" value="1"/>
</dbReference>
<dbReference type="Proteomes" id="UP000232587">
    <property type="component" value="Unassembled WGS sequence"/>
</dbReference>
<proteinExistence type="inferred from homology"/>
<evidence type="ECO:0000256" key="6">
    <source>
        <dbReference type="ARBA" id="ARBA00023002"/>
    </source>
</evidence>
<feature type="binding site" evidence="7">
    <location>
        <position position="12"/>
    </location>
    <ligand>
        <name>FAD</name>
        <dbReference type="ChEBI" id="CHEBI:57692"/>
    </ligand>
</feature>
<dbReference type="RefSeq" id="WP_100866174.1">
    <property type="nucleotide sequence ID" value="NZ_PHUF01000002.1"/>
</dbReference>
<name>A0A2N0I3L7_9SPHN</name>
<dbReference type="PANTHER" id="PTHR48467:SF1">
    <property type="entry name" value="GLUTAMATE SYNTHASE 1 [NADH], CHLOROPLASTIC-LIKE"/>
    <property type="match status" value="1"/>
</dbReference>
<keyword evidence="4 7" id="KW-0274">FAD</keyword>
<protein>
    <submittedName>
        <fullName evidence="10">Ferredoxin--NADP+ reductase</fullName>
    </submittedName>
</protein>
<feature type="binding site" evidence="8">
    <location>
        <begin position="149"/>
        <end position="152"/>
    </location>
    <ligand>
        <name>NADP(+)</name>
        <dbReference type="ChEBI" id="CHEBI:58349"/>
    </ligand>
</feature>
<feature type="binding site" evidence="8">
    <location>
        <position position="355"/>
    </location>
    <ligand>
        <name>NADP(+)</name>
        <dbReference type="ChEBI" id="CHEBI:58349"/>
    </ligand>
</feature>
<dbReference type="EMBL" id="PHUF01000002">
    <property type="protein sequence ID" value="PKB25776.1"/>
    <property type="molecule type" value="Genomic_DNA"/>
</dbReference>
<reference evidence="10 11" key="1">
    <citation type="submission" date="2017-11" db="EMBL/GenBank/DDBJ databases">
        <title>Genomic Encyclopedia of Type Strains, Phase III (KMG-III): the genomes of soil and plant-associated and newly described type strains.</title>
        <authorList>
            <person name="Whitman W."/>
        </authorList>
    </citation>
    <scope>NUCLEOTIDE SEQUENCE [LARGE SCALE GENOMIC DNA]</scope>
    <source>
        <strain evidence="10 11">CGMCC 1.12274</strain>
    </source>
</reference>
<dbReference type="Pfam" id="PF07992">
    <property type="entry name" value="Pyr_redox_2"/>
    <property type="match status" value="1"/>
</dbReference>
<dbReference type="InterPro" id="IPR023753">
    <property type="entry name" value="FAD/NAD-binding_dom"/>
</dbReference>
<keyword evidence="5 8" id="KW-0521">NADP</keyword>
<evidence type="ECO:0000256" key="1">
    <source>
        <dbReference type="ARBA" id="ARBA00001974"/>
    </source>
</evidence>
<feature type="binding site" evidence="7">
    <location>
        <position position="42"/>
    </location>
    <ligand>
        <name>FAD</name>
        <dbReference type="ChEBI" id="CHEBI:57692"/>
    </ligand>
</feature>
<evidence type="ECO:0000256" key="8">
    <source>
        <dbReference type="PIRSR" id="PIRSR000362-2"/>
    </source>
</evidence>
<comment type="cofactor">
    <cofactor evidence="1 7">
        <name>FAD</name>
        <dbReference type="ChEBI" id="CHEBI:57692"/>
    </cofactor>
</comment>
<comment type="similarity">
    <text evidence="2">Belongs to the ferredoxin--NADP reductase type 1 family.</text>
</comment>
<evidence type="ECO:0000256" key="7">
    <source>
        <dbReference type="PIRSR" id="PIRSR000362-1"/>
    </source>
</evidence>
<keyword evidence="11" id="KW-1185">Reference proteome</keyword>
<dbReference type="OrthoDB" id="9803192at2"/>
<accession>A0A2N0I3L7</accession>
<feature type="binding site" evidence="8">
    <location>
        <begin position="193"/>
        <end position="194"/>
    </location>
    <ligand>
        <name>NADP(+)</name>
        <dbReference type="ChEBI" id="CHEBI:58349"/>
    </ligand>
</feature>